<accession>A0ABQ1ZSL7</accession>
<dbReference type="EMBL" id="BMDD01000001">
    <property type="protein sequence ID" value="GGH73172.1"/>
    <property type="molecule type" value="Genomic_DNA"/>
</dbReference>
<keyword evidence="4" id="KW-1185">Reference proteome</keyword>
<feature type="chain" id="PRO_5047438187" description="SLH domain-containing protein" evidence="1">
    <location>
        <begin position="28"/>
        <end position="671"/>
    </location>
</feature>
<gene>
    <name evidence="3" type="ORF">GCM10007362_12060</name>
</gene>
<organism evidence="3 4">
    <name type="scientific">Saccharibacillus endophyticus</name>
    <dbReference type="NCBI Taxonomy" id="2060666"/>
    <lineage>
        <taxon>Bacteria</taxon>
        <taxon>Bacillati</taxon>
        <taxon>Bacillota</taxon>
        <taxon>Bacilli</taxon>
        <taxon>Bacillales</taxon>
        <taxon>Paenibacillaceae</taxon>
        <taxon>Saccharibacillus</taxon>
    </lineage>
</organism>
<reference evidence="4" key="1">
    <citation type="journal article" date="2019" name="Int. J. Syst. Evol. Microbiol.">
        <title>The Global Catalogue of Microorganisms (GCM) 10K type strain sequencing project: providing services to taxonomists for standard genome sequencing and annotation.</title>
        <authorList>
            <consortium name="The Broad Institute Genomics Platform"/>
            <consortium name="The Broad Institute Genome Sequencing Center for Infectious Disease"/>
            <person name="Wu L."/>
            <person name="Ma J."/>
        </authorList>
    </citation>
    <scope>NUCLEOTIDE SEQUENCE [LARGE SCALE GENOMIC DNA]</scope>
    <source>
        <strain evidence="4">CCM 8702</strain>
    </source>
</reference>
<evidence type="ECO:0000256" key="1">
    <source>
        <dbReference type="SAM" id="SignalP"/>
    </source>
</evidence>
<evidence type="ECO:0000259" key="2">
    <source>
        <dbReference type="PROSITE" id="PS51272"/>
    </source>
</evidence>
<proteinExistence type="predicted"/>
<feature type="signal peptide" evidence="1">
    <location>
        <begin position="1"/>
        <end position="27"/>
    </location>
</feature>
<dbReference type="InterPro" id="IPR012338">
    <property type="entry name" value="Beta-lactam/transpept-like"/>
</dbReference>
<comment type="caution">
    <text evidence="3">The sequence shown here is derived from an EMBL/GenBank/DDBJ whole genome shotgun (WGS) entry which is preliminary data.</text>
</comment>
<dbReference type="SUPFAM" id="SSF56601">
    <property type="entry name" value="beta-lactamase/transpeptidase-like"/>
    <property type="match status" value="1"/>
</dbReference>
<dbReference type="InterPro" id="IPR050491">
    <property type="entry name" value="AmpC-like"/>
</dbReference>
<dbReference type="InterPro" id="IPR001466">
    <property type="entry name" value="Beta-lactam-related"/>
</dbReference>
<dbReference type="PANTHER" id="PTHR46825:SF9">
    <property type="entry name" value="BETA-LACTAMASE-RELATED DOMAIN-CONTAINING PROTEIN"/>
    <property type="match status" value="1"/>
</dbReference>
<dbReference type="Pfam" id="PF00395">
    <property type="entry name" value="SLH"/>
    <property type="match status" value="2"/>
</dbReference>
<dbReference type="PROSITE" id="PS51272">
    <property type="entry name" value="SLH"/>
    <property type="match status" value="2"/>
</dbReference>
<dbReference type="Gene3D" id="3.40.710.10">
    <property type="entry name" value="DD-peptidase/beta-lactamase superfamily"/>
    <property type="match status" value="1"/>
</dbReference>
<evidence type="ECO:0000313" key="3">
    <source>
        <dbReference type="EMBL" id="GGH73172.1"/>
    </source>
</evidence>
<protein>
    <recommendedName>
        <fullName evidence="2">SLH domain-containing protein</fullName>
    </recommendedName>
</protein>
<sequence>MFQLRKVNTKLAAALLLTVLLVLPQVAGVTTAAEASPRGPRDPSEIEQFADNLMTNRFKQSGAVLTIVGDGKVLLNKGYGYADIETQTPVDADRTLFAMASVSKTVTAAAVMQQVEQGKIDLDADVQTYMDGLTIPNETDVPVTMADLLTHTSGFERGEGDTSLLMPPEARKTLDEFVEQSMPPVVREPGTVYRYDNFAYTLQGYILGKVLDMPYEEVIKQNIFEPLGMENSGFGRAEQTKGRLASAYNSEGQKLDVYKNGLAPAYAPSGGLVTTGSDMAKFMLAMLGEGDAEILQPETRTDIEAIQFEMSHQQPISGYGFEFFSRQSYNGEVVAGKGGDMGGFHSYMWLLPEQGVGAMFVTNTDAFASYDGIFKSFMDHYYPKTETASISEDLPTLSTEELAKYEGYYRNLRQPFRYAKVTADDGILQFQSSEMLNFQLQPQSSETDFFRDTYGNGVGFHKDKKGRVDYFYSDYYRDTWYERMPDFEAYKDVDADSPYADSIETIRFRGLSTEESEPNFGPEEAVTRSEFVGQLAKVANSQLLNTPSRFADVQDDPNAQAIQLFTELGGITGYPDGTFRPDQPITREEAALMIFRIASASYGTSLTESTVTFSDPPSSWAADGVKFMIDSQLSDLEVQRDPDGTYDYHPTAPLLRQEAAVTLVKLINVTQ</sequence>
<dbReference type="Proteomes" id="UP000605427">
    <property type="component" value="Unassembled WGS sequence"/>
</dbReference>
<dbReference type="InterPro" id="IPR001119">
    <property type="entry name" value="SLH_dom"/>
</dbReference>
<feature type="domain" description="SLH" evidence="2">
    <location>
        <begin position="545"/>
        <end position="608"/>
    </location>
</feature>
<evidence type="ECO:0000313" key="4">
    <source>
        <dbReference type="Proteomes" id="UP000605427"/>
    </source>
</evidence>
<dbReference type="PANTHER" id="PTHR46825">
    <property type="entry name" value="D-ALANYL-D-ALANINE-CARBOXYPEPTIDASE/ENDOPEPTIDASE AMPH"/>
    <property type="match status" value="1"/>
</dbReference>
<name>A0ABQ1ZSL7_9BACL</name>
<feature type="domain" description="SLH" evidence="2">
    <location>
        <begin position="609"/>
        <end position="671"/>
    </location>
</feature>
<dbReference type="RefSeq" id="WP_172246939.1">
    <property type="nucleotide sequence ID" value="NZ_BMDD01000001.1"/>
</dbReference>
<dbReference type="Pfam" id="PF00144">
    <property type="entry name" value="Beta-lactamase"/>
    <property type="match status" value="1"/>
</dbReference>
<keyword evidence="1" id="KW-0732">Signal</keyword>